<protein>
    <submittedName>
        <fullName evidence="5">Ankyrin repeat-containing domain protein</fullName>
    </submittedName>
</protein>
<evidence type="ECO:0000256" key="2">
    <source>
        <dbReference type="PROSITE-ProRule" id="PRU00023"/>
    </source>
</evidence>
<keyword evidence="1" id="KW-0677">Repeat</keyword>
<reference evidence="5 6" key="1">
    <citation type="journal article" date="2016" name="Genome Biol. Evol.">
        <title>Divergent and convergent evolution of fungal pathogenicity.</title>
        <authorList>
            <person name="Shang Y."/>
            <person name="Xiao G."/>
            <person name="Zheng P."/>
            <person name="Cen K."/>
            <person name="Zhan S."/>
            <person name="Wang C."/>
        </authorList>
    </citation>
    <scope>NUCLEOTIDE SEQUENCE [LARGE SCALE GENOMIC DNA]</scope>
    <source>
        <strain evidence="5 6">RCEF 1005</strain>
    </source>
</reference>
<proteinExistence type="predicted"/>
<dbReference type="InterPro" id="IPR056884">
    <property type="entry name" value="NPHP3-like_N"/>
</dbReference>
<feature type="domain" description="Nephrocystin 3-like N-terminal" evidence="4">
    <location>
        <begin position="197"/>
        <end position="358"/>
    </location>
</feature>
<evidence type="ECO:0000256" key="1">
    <source>
        <dbReference type="ARBA" id="ARBA00022737"/>
    </source>
</evidence>
<keyword evidence="2" id="KW-0040">ANK repeat</keyword>
<dbReference type="Pfam" id="PF12796">
    <property type="entry name" value="Ank_2"/>
    <property type="match status" value="1"/>
</dbReference>
<feature type="domain" description="GPI inositol-deacylase winged helix" evidence="3">
    <location>
        <begin position="475"/>
        <end position="556"/>
    </location>
</feature>
<dbReference type="InterPro" id="IPR027417">
    <property type="entry name" value="P-loop_NTPase"/>
</dbReference>
<dbReference type="EMBL" id="AZHF01000005">
    <property type="protein sequence ID" value="OAA75184.1"/>
    <property type="molecule type" value="Genomic_DNA"/>
</dbReference>
<feature type="repeat" description="ANK" evidence="2">
    <location>
        <begin position="691"/>
        <end position="723"/>
    </location>
</feature>
<dbReference type="InterPro" id="IPR054471">
    <property type="entry name" value="GPIID_WHD"/>
</dbReference>
<dbReference type="PROSITE" id="PS50088">
    <property type="entry name" value="ANK_REPEAT"/>
    <property type="match status" value="1"/>
</dbReference>
<dbReference type="SUPFAM" id="SSF52540">
    <property type="entry name" value="P-loop containing nucleoside triphosphate hydrolases"/>
    <property type="match status" value="1"/>
</dbReference>
<dbReference type="Pfam" id="PF22939">
    <property type="entry name" value="WHD_GPIID"/>
    <property type="match status" value="1"/>
</dbReference>
<dbReference type="Gene3D" id="3.40.50.300">
    <property type="entry name" value="P-loop containing nucleotide triphosphate hydrolases"/>
    <property type="match status" value="1"/>
</dbReference>
<dbReference type="AlphaFoldDB" id="A0A168FH99"/>
<name>A0A168FH99_CORDF</name>
<dbReference type="PANTHER" id="PTHR10039:SF16">
    <property type="entry name" value="GPI INOSITOL-DEACYLASE"/>
    <property type="match status" value="1"/>
</dbReference>
<dbReference type="Gene3D" id="1.25.40.20">
    <property type="entry name" value="Ankyrin repeat-containing domain"/>
    <property type="match status" value="1"/>
</dbReference>
<evidence type="ECO:0000313" key="5">
    <source>
        <dbReference type="EMBL" id="OAA75184.1"/>
    </source>
</evidence>
<dbReference type="PROSITE" id="PS50297">
    <property type="entry name" value="ANK_REP_REGION"/>
    <property type="match status" value="1"/>
</dbReference>
<accession>A0A168FH99</accession>
<organism evidence="5 6">
    <name type="scientific">Akanthomyces lecanii RCEF 1005</name>
    <dbReference type="NCBI Taxonomy" id="1081108"/>
    <lineage>
        <taxon>Eukaryota</taxon>
        <taxon>Fungi</taxon>
        <taxon>Dikarya</taxon>
        <taxon>Ascomycota</taxon>
        <taxon>Pezizomycotina</taxon>
        <taxon>Sordariomycetes</taxon>
        <taxon>Hypocreomycetidae</taxon>
        <taxon>Hypocreales</taxon>
        <taxon>Cordycipitaceae</taxon>
        <taxon>Akanthomyces</taxon>
        <taxon>Cordyceps confragosa</taxon>
    </lineage>
</organism>
<gene>
    <name evidence="5" type="ORF">LEL_07172</name>
</gene>
<dbReference type="Proteomes" id="UP000076881">
    <property type="component" value="Unassembled WGS sequence"/>
</dbReference>
<dbReference type="InterPro" id="IPR036770">
    <property type="entry name" value="Ankyrin_rpt-contain_sf"/>
</dbReference>
<dbReference type="STRING" id="1081108.A0A168FH99"/>
<evidence type="ECO:0000313" key="6">
    <source>
        <dbReference type="Proteomes" id="UP000076881"/>
    </source>
</evidence>
<dbReference type="Pfam" id="PF24883">
    <property type="entry name" value="NPHP3_N"/>
    <property type="match status" value="1"/>
</dbReference>
<sequence length="793" mass="87835">MDPASVIGVIGVVAQITQAIFVYGDAVSGCKAEVAQLRCELFGMHAALTQMEQDLELITKDSSTHIVASPNLYSPECQEMLNETRLVLEKLADTLKVGASRSENITKKLVWPLKRPHVQVLATHLERLKTFFILAVTRDGLQATQDIQCSVNALSKSVQEIQKTQEEDSVYLEAMKWFAPCNPNITHATASSCRLVGTNAWFLDETFQDWASSTEPFLWLKGKPGSGKTCLMSACADRLLQADCVVSYFYCSYNESSSQEPRNILGSFIAQLCRQRSTVRHTVLAAYQESKTRNSLHELVQVPMIVSMIKKVTPAILKDVFLLVDAVNECGENLVAALEAVCQVVMGGGGRVRLVLSSTENVAQTVQDTISLYSLPSKEVNLDLSRVSSDINSYITARFSREPKLKRLRHDLQVSLVKAIQSQHQGSFRWTSCTIDDLLRRATPRAIKSALDGVASTLGDIYMGILRNVPSDMADAAQAMLQYLVSAMRPLKLNELGEAVSLTFTDDFGEDDRLIEPEAIVHSLHSLVHYDAGSQRIELAHSSVRTFLTEPKLSETYHIDPVAANNAMTRACLYYLALPPFQYTCPDEAALAARKRDWPFLEYAACFWTRHARTLAQQQCEDEAYLALFSKFAASTGNFAAWYQCIYPKGGSLIWETKPLYMCAREGLVGPLRSLLIVCSRDEIEERGGARSSTALHVAATYGEVEAVKVLLAAGADPNERNAFGENGIQWAAFWHHDETVRVLLEAGASPDLLSYQANPELYTGMVQHAKTTLSRYTGKKERATSARVSILR</sequence>
<keyword evidence="6" id="KW-1185">Reference proteome</keyword>
<evidence type="ECO:0000259" key="3">
    <source>
        <dbReference type="Pfam" id="PF22939"/>
    </source>
</evidence>
<dbReference type="SMART" id="SM00248">
    <property type="entry name" value="ANK"/>
    <property type="match status" value="2"/>
</dbReference>
<dbReference type="OrthoDB" id="1577640at2759"/>
<evidence type="ECO:0000259" key="4">
    <source>
        <dbReference type="Pfam" id="PF24883"/>
    </source>
</evidence>
<comment type="caution">
    <text evidence="5">The sequence shown here is derived from an EMBL/GenBank/DDBJ whole genome shotgun (WGS) entry which is preliminary data.</text>
</comment>
<dbReference type="SUPFAM" id="SSF48403">
    <property type="entry name" value="Ankyrin repeat"/>
    <property type="match status" value="1"/>
</dbReference>
<dbReference type="InterPro" id="IPR002110">
    <property type="entry name" value="Ankyrin_rpt"/>
</dbReference>
<dbReference type="PANTHER" id="PTHR10039">
    <property type="entry name" value="AMELOGENIN"/>
    <property type="match status" value="1"/>
</dbReference>